<sequence length="98" mass="10807">MEDWMLPSPSPRTLMSSFSNEEFSSCPFSSIFSDNGISKLLDAIEKSKTLVDSSVEETVQDTKAPLQLESNLFSANLDGVPEIEGGFARKVDPITMTW</sequence>
<evidence type="ECO:0000313" key="2">
    <source>
        <dbReference type="Proteomes" id="UP000004995"/>
    </source>
</evidence>
<dbReference type="EMBL" id="AGNK02001773">
    <property type="status" value="NOT_ANNOTATED_CDS"/>
    <property type="molecule type" value="Genomic_DNA"/>
</dbReference>
<dbReference type="HOGENOM" id="CLU_2337569_0_0_1"/>
<proteinExistence type="predicted"/>
<name>K3ZF15_SETIT</name>
<dbReference type="EnsemblPlants" id="KQL15720">
    <property type="protein sequence ID" value="KQL15720"/>
    <property type="gene ID" value="SETIT_025164mg"/>
</dbReference>
<dbReference type="AlphaFoldDB" id="K3ZF15"/>
<dbReference type="Proteomes" id="UP000004995">
    <property type="component" value="Unassembled WGS sequence"/>
</dbReference>
<dbReference type="Gramene" id="KQL15720">
    <property type="protein sequence ID" value="KQL15720"/>
    <property type="gene ID" value="SETIT_025164mg"/>
</dbReference>
<evidence type="ECO:0000313" key="1">
    <source>
        <dbReference type="EnsemblPlants" id="KQL15720"/>
    </source>
</evidence>
<reference evidence="2" key="1">
    <citation type="journal article" date="2012" name="Nat. Biotechnol.">
        <title>Reference genome sequence of the model plant Setaria.</title>
        <authorList>
            <person name="Bennetzen J.L."/>
            <person name="Schmutz J."/>
            <person name="Wang H."/>
            <person name="Percifield R."/>
            <person name="Hawkins J."/>
            <person name="Pontaroli A.C."/>
            <person name="Estep M."/>
            <person name="Feng L."/>
            <person name="Vaughn J.N."/>
            <person name="Grimwood J."/>
            <person name="Jenkins J."/>
            <person name="Barry K."/>
            <person name="Lindquist E."/>
            <person name="Hellsten U."/>
            <person name="Deshpande S."/>
            <person name="Wang X."/>
            <person name="Wu X."/>
            <person name="Mitros T."/>
            <person name="Triplett J."/>
            <person name="Yang X."/>
            <person name="Ye C.Y."/>
            <person name="Mauro-Herrera M."/>
            <person name="Wang L."/>
            <person name="Li P."/>
            <person name="Sharma M."/>
            <person name="Sharma R."/>
            <person name="Ronald P.C."/>
            <person name="Panaud O."/>
            <person name="Kellogg E.A."/>
            <person name="Brutnell T.P."/>
            <person name="Doust A.N."/>
            <person name="Tuskan G.A."/>
            <person name="Rokhsar D."/>
            <person name="Devos K.M."/>
        </authorList>
    </citation>
    <scope>NUCLEOTIDE SEQUENCE [LARGE SCALE GENOMIC DNA]</scope>
    <source>
        <strain evidence="2">cv. Yugu1</strain>
    </source>
</reference>
<reference evidence="1" key="2">
    <citation type="submission" date="2018-08" db="UniProtKB">
        <authorList>
            <consortium name="EnsemblPlants"/>
        </authorList>
    </citation>
    <scope>IDENTIFICATION</scope>
    <source>
        <strain evidence="1">Yugu1</strain>
    </source>
</reference>
<dbReference type="InParanoid" id="K3ZF15"/>
<protein>
    <submittedName>
        <fullName evidence="1">Uncharacterized protein</fullName>
    </submittedName>
</protein>
<dbReference type="STRING" id="4555.K3ZF15"/>
<keyword evidence="2" id="KW-1185">Reference proteome</keyword>
<accession>K3ZF15</accession>
<organism evidence="1 2">
    <name type="scientific">Setaria italica</name>
    <name type="common">Foxtail millet</name>
    <name type="synonym">Panicum italicum</name>
    <dbReference type="NCBI Taxonomy" id="4555"/>
    <lineage>
        <taxon>Eukaryota</taxon>
        <taxon>Viridiplantae</taxon>
        <taxon>Streptophyta</taxon>
        <taxon>Embryophyta</taxon>
        <taxon>Tracheophyta</taxon>
        <taxon>Spermatophyta</taxon>
        <taxon>Magnoliopsida</taxon>
        <taxon>Liliopsida</taxon>
        <taxon>Poales</taxon>
        <taxon>Poaceae</taxon>
        <taxon>PACMAD clade</taxon>
        <taxon>Panicoideae</taxon>
        <taxon>Panicodae</taxon>
        <taxon>Paniceae</taxon>
        <taxon>Cenchrinae</taxon>
        <taxon>Setaria</taxon>
    </lineage>
</organism>